<dbReference type="SUPFAM" id="SSF160355">
    <property type="entry name" value="Bacterial polysaccharide co-polymerase-like"/>
    <property type="match status" value="2"/>
</dbReference>
<keyword evidence="3" id="KW-1185">Reference proteome</keyword>
<reference evidence="2 3" key="1">
    <citation type="submission" date="2015-10" db="EMBL/GenBank/DDBJ databases">
        <title>Pseudomonas helleri sp. nov. and Pseudomonas weihenstephanensis sp. nov., isolated from raw cows milk.</title>
        <authorList>
            <person name="Von Neubeck M."/>
            <person name="Huptas C."/>
            <person name="Wenning M."/>
            <person name="Scherer S."/>
        </authorList>
    </citation>
    <scope>NUCLEOTIDE SEQUENCE [LARGE SCALE GENOMIC DNA]</scope>
    <source>
        <strain evidence="2 3">BSTT44</strain>
    </source>
</reference>
<sequence>MFQIIWQGKHVVLMLGALFGFSAFMYASLVSSEYRVISVLRPAALNELDALNRSGVYTLSPIEALKKVGSALESYGVRLEFFKANQVLFSHLQRPGVTLEQSFESFNKSSLKVIAPVSDKADSLSALVRLELRYPEDLDGVLILNSFVDYAIKVEREQIEADLKVIIDNRLAELKGKIDAARSEYDMGMQARIATLIETDDVKRSILKDELVALRKQLKVGRMDRIAQLSEAIGIAQSLGIQKPTTPAGLAESHRAGDSSVIYTEINNQHIPLYFMGVETLEAERSALLKRKTDDFTDGRIAQIAREMFMLESNREVEVLNQRQNEEVFLSGVQPFRADIVRLGNLSNLEISNIQLVTIDRKALEPLSPIKPRRMLLLILGGLLGVGLGALVVLLRSAAVARRVNFQSVESSAA</sequence>
<accession>A0A0Q0XCN9</accession>
<dbReference type="AlphaFoldDB" id="A0A0Q0XCN9"/>
<comment type="caution">
    <text evidence="2">The sequence shown here is derived from an EMBL/GenBank/DDBJ whole genome shotgun (WGS) entry which is preliminary data.</text>
</comment>
<feature type="transmembrane region" description="Helical" evidence="1">
    <location>
        <begin position="375"/>
        <end position="395"/>
    </location>
</feature>
<evidence type="ECO:0000256" key="1">
    <source>
        <dbReference type="SAM" id="Phobius"/>
    </source>
</evidence>
<dbReference type="PANTHER" id="PTHR32309">
    <property type="entry name" value="TYROSINE-PROTEIN KINASE"/>
    <property type="match status" value="1"/>
</dbReference>
<gene>
    <name evidence="2" type="ORF">AQS70_05500</name>
</gene>
<dbReference type="PANTHER" id="PTHR32309:SF13">
    <property type="entry name" value="FERRIC ENTEROBACTIN TRANSPORT PROTEIN FEPE"/>
    <property type="match status" value="1"/>
</dbReference>
<evidence type="ECO:0000313" key="3">
    <source>
        <dbReference type="Proteomes" id="UP000050342"/>
    </source>
</evidence>
<proteinExistence type="predicted"/>
<keyword evidence="1" id="KW-0812">Transmembrane</keyword>
<evidence type="ECO:0000313" key="2">
    <source>
        <dbReference type="EMBL" id="KQB55347.1"/>
    </source>
</evidence>
<name>A0A0Q0XCN9_9PSED</name>
<dbReference type="GO" id="GO:0004713">
    <property type="term" value="F:protein tyrosine kinase activity"/>
    <property type="evidence" value="ECO:0007669"/>
    <property type="project" value="TreeGrafter"/>
</dbReference>
<dbReference type="OrthoDB" id="7028163at2"/>
<dbReference type="Gene3D" id="3.30.1890.10">
    <property type="entry name" value="FepE-like"/>
    <property type="match status" value="2"/>
</dbReference>
<organism evidence="2 3">
    <name type="scientific">Pseudomonas endophytica</name>
    <dbReference type="NCBI Taxonomy" id="1563157"/>
    <lineage>
        <taxon>Bacteria</taxon>
        <taxon>Pseudomonadati</taxon>
        <taxon>Pseudomonadota</taxon>
        <taxon>Gammaproteobacteria</taxon>
        <taxon>Pseudomonadales</taxon>
        <taxon>Pseudomonadaceae</taxon>
        <taxon>Pseudomonas</taxon>
    </lineage>
</organism>
<dbReference type="GO" id="GO:0005886">
    <property type="term" value="C:plasma membrane"/>
    <property type="evidence" value="ECO:0007669"/>
    <property type="project" value="TreeGrafter"/>
</dbReference>
<dbReference type="Proteomes" id="UP000050342">
    <property type="component" value="Unassembled WGS sequence"/>
</dbReference>
<dbReference type="STRING" id="1563157.AQS70_05500"/>
<keyword evidence="1" id="KW-0472">Membrane</keyword>
<protein>
    <submittedName>
        <fullName evidence="2">Chain-length determining protein</fullName>
    </submittedName>
</protein>
<dbReference type="EMBL" id="LLWH01000013">
    <property type="protein sequence ID" value="KQB55347.1"/>
    <property type="molecule type" value="Genomic_DNA"/>
</dbReference>
<keyword evidence="1" id="KW-1133">Transmembrane helix</keyword>
<dbReference type="InterPro" id="IPR050445">
    <property type="entry name" value="Bact_polysacc_biosynth/exp"/>
</dbReference>